<dbReference type="Gene3D" id="3.90.1580.10">
    <property type="entry name" value="paralog of FGE (formylglycine-generating enzyme)"/>
    <property type="match status" value="1"/>
</dbReference>
<dbReference type="CDD" id="cd14014">
    <property type="entry name" value="STKc_PknB_like"/>
    <property type="match status" value="1"/>
</dbReference>
<evidence type="ECO:0000256" key="1">
    <source>
        <dbReference type="ARBA" id="ARBA00022679"/>
    </source>
</evidence>
<dbReference type="PROSITE" id="PS00108">
    <property type="entry name" value="PROTEIN_KINASE_ST"/>
    <property type="match status" value="1"/>
</dbReference>
<dbReference type="GO" id="GO:0005524">
    <property type="term" value="F:ATP binding"/>
    <property type="evidence" value="ECO:0007669"/>
    <property type="project" value="UniProtKB-UniRule"/>
</dbReference>
<dbReference type="EMBL" id="AP021861">
    <property type="protein sequence ID" value="BBO36481.1"/>
    <property type="molecule type" value="Genomic_DNA"/>
</dbReference>
<evidence type="ECO:0000313" key="8">
    <source>
        <dbReference type="Proteomes" id="UP000326837"/>
    </source>
</evidence>
<evidence type="ECO:0000259" key="6">
    <source>
        <dbReference type="PROSITE" id="PS50011"/>
    </source>
</evidence>
<keyword evidence="3" id="KW-0418">Kinase</keyword>
<dbReference type="InterPro" id="IPR011009">
    <property type="entry name" value="Kinase-like_dom_sf"/>
</dbReference>
<keyword evidence="4 5" id="KW-0067">ATP-binding</keyword>
<gene>
    <name evidence="7" type="ORF">PLANPX_6093</name>
</gene>
<dbReference type="RefSeq" id="WP_152101641.1">
    <property type="nucleotide sequence ID" value="NZ_AP021861.1"/>
</dbReference>
<dbReference type="InterPro" id="IPR008271">
    <property type="entry name" value="Ser/Thr_kinase_AS"/>
</dbReference>
<evidence type="ECO:0000256" key="2">
    <source>
        <dbReference type="ARBA" id="ARBA00022741"/>
    </source>
</evidence>
<dbReference type="KEGG" id="lpav:PLANPX_6093"/>
<keyword evidence="2 5" id="KW-0547">Nucleotide-binding</keyword>
<dbReference type="InterPro" id="IPR042095">
    <property type="entry name" value="SUMF_sf"/>
</dbReference>
<keyword evidence="8" id="KW-1185">Reference proteome</keyword>
<name>A0A5K7XM44_9BACT</name>
<dbReference type="PROSITE" id="PS50011">
    <property type="entry name" value="PROTEIN_KINASE_DOM"/>
    <property type="match status" value="1"/>
</dbReference>
<dbReference type="SMART" id="SM00220">
    <property type="entry name" value="S_TKc"/>
    <property type="match status" value="1"/>
</dbReference>
<dbReference type="InterPro" id="IPR000719">
    <property type="entry name" value="Prot_kinase_dom"/>
</dbReference>
<dbReference type="Gene3D" id="1.10.510.10">
    <property type="entry name" value="Transferase(Phosphotransferase) domain 1"/>
    <property type="match status" value="1"/>
</dbReference>
<dbReference type="PANTHER" id="PTHR43289:SF6">
    <property type="entry name" value="SERINE_THREONINE-PROTEIN KINASE NEKL-3"/>
    <property type="match status" value="1"/>
</dbReference>
<dbReference type="InterPro" id="IPR016187">
    <property type="entry name" value="CTDL_fold"/>
</dbReference>
<feature type="domain" description="Protein kinase" evidence="6">
    <location>
        <begin position="94"/>
        <end position="374"/>
    </location>
</feature>
<dbReference type="SUPFAM" id="SSF56112">
    <property type="entry name" value="Protein kinase-like (PK-like)"/>
    <property type="match status" value="1"/>
</dbReference>
<dbReference type="AlphaFoldDB" id="A0A5K7XM44"/>
<dbReference type="PROSITE" id="PS00107">
    <property type="entry name" value="PROTEIN_KINASE_ATP"/>
    <property type="match status" value="1"/>
</dbReference>
<evidence type="ECO:0000256" key="5">
    <source>
        <dbReference type="PROSITE-ProRule" id="PRU10141"/>
    </source>
</evidence>
<dbReference type="GO" id="GO:0004674">
    <property type="term" value="F:protein serine/threonine kinase activity"/>
    <property type="evidence" value="ECO:0007669"/>
    <property type="project" value="TreeGrafter"/>
</dbReference>
<protein>
    <recommendedName>
        <fullName evidence="6">Protein kinase domain-containing protein</fullName>
    </recommendedName>
</protein>
<evidence type="ECO:0000313" key="7">
    <source>
        <dbReference type="EMBL" id="BBO36481.1"/>
    </source>
</evidence>
<organism evidence="7 8">
    <name type="scientific">Lacipirellula parvula</name>
    <dbReference type="NCBI Taxonomy" id="2650471"/>
    <lineage>
        <taxon>Bacteria</taxon>
        <taxon>Pseudomonadati</taxon>
        <taxon>Planctomycetota</taxon>
        <taxon>Planctomycetia</taxon>
        <taxon>Pirellulales</taxon>
        <taxon>Lacipirellulaceae</taxon>
        <taxon>Lacipirellula</taxon>
    </lineage>
</organism>
<dbReference type="Pfam" id="PF03781">
    <property type="entry name" value="FGE-sulfatase"/>
    <property type="match status" value="1"/>
</dbReference>
<proteinExistence type="predicted"/>
<sequence length="733" mass="80589">MASADELDRLDRELSDLSLAAVVRVDQLADEFEAELRAGRMPDAAAYVARLEQGGDAARLLGEHLQHLAAELSNPTAGEAGSSGFAAPQQVGEYRILERLGAGGMGIVFQARHQRLDRLVALKFPRYASLLEADAAARFVREAKLLGQLEHPHIVRALDAGDSPYGPYLVTEFIAGETVEQLVRREGALPWRRAFELAAEAANGLAHAHARQIIHRDVKPSNLLLDERGVVRVVDFGLAKTMIADAESDVSTAAGQATDFSRAADFQATGAGAFLGTVGFAAPEQLGASVEIGPTADVYSLGCVIYFMLRGEAPHRGSLADRLRAEGKRGATLMLERADVPREVEAAWRRFVAPRPEDRVPTMAEAERLLRQALAGELPAERDAERCTRRAAFAAVGVAVISGVAWQTWRANRSGVGSSRRALPSGPAPPVAKSPLTAERLREIQQAWARYLDLPLRWQSPGGAPLVLLPPGEFAMGLGDEELATALPPEGDWRYRTAELEDALHRPQHRVVISRPFYFGETEVTNAQFRKFVEAADYVTDCERSSGWGREDKGWVKRRGYSWKNLGQRVCVDDYPVMNVTWNDAIAYCEWLSSLEPERTFRLPTEAEWEYAARAGSDSHYHFGDDSTMLGEHAWFGDNSEGLYRAVATRQANPFGLYDLYGNRQEWCLDGYEVDFYEQSPTVDPVCEARGVERVMRGGAHTDLARFCSAVTRWGQEADNPGAAGMRIVSEIA</sequence>
<dbReference type="Gene3D" id="3.30.200.20">
    <property type="entry name" value="Phosphorylase Kinase, domain 1"/>
    <property type="match status" value="1"/>
</dbReference>
<dbReference type="SUPFAM" id="SSF56436">
    <property type="entry name" value="C-type lectin-like"/>
    <property type="match status" value="1"/>
</dbReference>
<feature type="binding site" evidence="5">
    <location>
        <position position="123"/>
    </location>
    <ligand>
        <name>ATP</name>
        <dbReference type="ChEBI" id="CHEBI:30616"/>
    </ligand>
</feature>
<dbReference type="InterPro" id="IPR017441">
    <property type="entry name" value="Protein_kinase_ATP_BS"/>
</dbReference>
<evidence type="ECO:0000256" key="4">
    <source>
        <dbReference type="ARBA" id="ARBA00022840"/>
    </source>
</evidence>
<keyword evidence="1" id="KW-0808">Transferase</keyword>
<dbReference type="PANTHER" id="PTHR43289">
    <property type="entry name" value="MITOGEN-ACTIVATED PROTEIN KINASE KINASE KINASE 20-RELATED"/>
    <property type="match status" value="1"/>
</dbReference>
<evidence type="ECO:0000256" key="3">
    <source>
        <dbReference type="ARBA" id="ARBA00022777"/>
    </source>
</evidence>
<reference evidence="8" key="1">
    <citation type="submission" date="2019-10" db="EMBL/GenBank/DDBJ databases">
        <title>Lacipirellula parvula gen. nov., sp. nov., representing a lineage of planctomycetes widespread in freshwater anoxic habitats, and description of the family Lacipirellulaceae.</title>
        <authorList>
            <person name="Dedysh S.N."/>
            <person name="Kulichevskaya I.S."/>
            <person name="Beletsky A.V."/>
            <person name="Rakitin A.L."/>
            <person name="Mardanov A.V."/>
            <person name="Ivanova A.A."/>
            <person name="Saltykova V.X."/>
            <person name="Rijpstra W.I.C."/>
            <person name="Sinninghe Damste J.S."/>
            <person name="Ravin N.V."/>
        </authorList>
    </citation>
    <scope>NUCLEOTIDE SEQUENCE [LARGE SCALE GENOMIC DNA]</scope>
    <source>
        <strain evidence="8">PX69</strain>
    </source>
</reference>
<dbReference type="InterPro" id="IPR005532">
    <property type="entry name" value="SUMF_dom"/>
</dbReference>
<dbReference type="Proteomes" id="UP000326837">
    <property type="component" value="Chromosome"/>
</dbReference>
<accession>A0A5K7XM44</accession>
<dbReference type="Pfam" id="PF00069">
    <property type="entry name" value="Pkinase"/>
    <property type="match status" value="1"/>
</dbReference>